<evidence type="ECO:0000259" key="1">
    <source>
        <dbReference type="Pfam" id="PF00535"/>
    </source>
</evidence>
<feature type="domain" description="Glycosyltransferase 2-like" evidence="1">
    <location>
        <begin position="20"/>
        <end position="149"/>
    </location>
</feature>
<dbReference type="EMBL" id="JAVIIW010000041">
    <property type="protein sequence ID" value="MDX8482027.1"/>
    <property type="molecule type" value="Genomic_DNA"/>
</dbReference>
<name>A0ABU4Y501_9HYPH</name>
<dbReference type="RefSeq" id="WP_320290170.1">
    <property type="nucleotide sequence ID" value="NZ_JAVIIW010000041.1"/>
</dbReference>
<keyword evidence="2" id="KW-0808">Transferase</keyword>
<proteinExistence type="predicted"/>
<dbReference type="PANTHER" id="PTHR43685">
    <property type="entry name" value="GLYCOSYLTRANSFERASE"/>
    <property type="match status" value="1"/>
</dbReference>
<dbReference type="CDD" id="cd00761">
    <property type="entry name" value="Glyco_tranf_GTA_type"/>
    <property type="match status" value="1"/>
</dbReference>
<dbReference type="InterPro" id="IPR050834">
    <property type="entry name" value="Glycosyltransf_2"/>
</dbReference>
<dbReference type="SUPFAM" id="SSF53448">
    <property type="entry name" value="Nucleotide-diphospho-sugar transferases"/>
    <property type="match status" value="1"/>
</dbReference>
<dbReference type="Proteomes" id="UP001287059">
    <property type="component" value="Unassembled WGS sequence"/>
</dbReference>
<dbReference type="InterPro" id="IPR029044">
    <property type="entry name" value="Nucleotide-diphossugar_trans"/>
</dbReference>
<organism evidence="2 3">
    <name type="scientific">Mesorhizobium album</name>
    <dbReference type="NCBI Taxonomy" id="3072314"/>
    <lineage>
        <taxon>Bacteria</taxon>
        <taxon>Pseudomonadati</taxon>
        <taxon>Pseudomonadota</taxon>
        <taxon>Alphaproteobacteria</taxon>
        <taxon>Hyphomicrobiales</taxon>
        <taxon>Phyllobacteriaceae</taxon>
        <taxon>Mesorhizobium</taxon>
    </lineage>
</organism>
<dbReference type="PANTHER" id="PTHR43685:SF2">
    <property type="entry name" value="GLYCOSYLTRANSFERASE 2-LIKE DOMAIN-CONTAINING PROTEIN"/>
    <property type="match status" value="1"/>
</dbReference>
<protein>
    <submittedName>
        <fullName evidence="2">Glycosyltransferase family 2 protein</fullName>
        <ecNumber evidence="2">2.4.-.-</ecNumber>
    </submittedName>
</protein>
<dbReference type="GO" id="GO:0016757">
    <property type="term" value="F:glycosyltransferase activity"/>
    <property type="evidence" value="ECO:0007669"/>
    <property type="project" value="UniProtKB-KW"/>
</dbReference>
<keyword evidence="2" id="KW-0328">Glycosyltransferase</keyword>
<evidence type="ECO:0000313" key="3">
    <source>
        <dbReference type="Proteomes" id="UP001287059"/>
    </source>
</evidence>
<sequence length="324" mass="35383">MTANSHILAQKPPFAHRTVSVLIAAYNASPFLERAINSAVAQGDAVIEIIVVDDCSTDATLEVAGAMSRKDGRVKVVHLPRNAGPSAARNTGLEVASGDWVAILDADDAYAPGRVERLVEIAAAQDADIVADKFSYYDPATDASSPANIGFADDMTLIDIETFLAHARPFGIDTDWGLLKPMFKRKFLADRSLRYPSNSRHGEDFLFVTDALLEGAKYVASNFLGYLYTHRGAGWSRTKVDYDGQVDQSKALLLDRRLSGNSRLVCLLKERIRAMKRLSAEYKTQALIAERRLLPLATAGVTDWRIAASILSKVKNKVTTVRAA</sequence>
<comment type="caution">
    <text evidence="2">The sequence shown here is derived from an EMBL/GenBank/DDBJ whole genome shotgun (WGS) entry which is preliminary data.</text>
</comment>
<evidence type="ECO:0000313" key="2">
    <source>
        <dbReference type="EMBL" id="MDX8482027.1"/>
    </source>
</evidence>
<dbReference type="Pfam" id="PF00535">
    <property type="entry name" value="Glycos_transf_2"/>
    <property type="match status" value="1"/>
</dbReference>
<gene>
    <name evidence="2" type="ORF">RFN28_26715</name>
</gene>
<accession>A0ABU4Y501</accession>
<dbReference type="Gene3D" id="3.90.550.10">
    <property type="entry name" value="Spore Coat Polysaccharide Biosynthesis Protein SpsA, Chain A"/>
    <property type="match status" value="1"/>
</dbReference>
<reference evidence="2 3" key="1">
    <citation type="submission" date="2023-08" db="EMBL/GenBank/DDBJ databases">
        <title>Implementing the SeqCode for naming new Mesorhizobium species isolated from Vachellia karroo root nodules.</title>
        <authorList>
            <person name="Van Lill M."/>
        </authorList>
    </citation>
    <scope>NUCLEOTIDE SEQUENCE [LARGE SCALE GENOMIC DNA]</scope>
    <source>
        <strain evidence="2 3">VK24D</strain>
    </source>
</reference>
<dbReference type="InterPro" id="IPR001173">
    <property type="entry name" value="Glyco_trans_2-like"/>
</dbReference>
<keyword evidence="3" id="KW-1185">Reference proteome</keyword>
<dbReference type="EC" id="2.4.-.-" evidence="2"/>